<sequence length="187" mass="20634">MEAKAPGFITVSNPGRLPITFKATVAPFQSGARSQTEIGVVLDRDQVQTVEMVGPVRVRRQYATSDFDGIAVVIRPVNSDLPRMRLELRHRRNGLCIPLLDADDLTDIVAEWQLWAKALALPLLMADADTGLSRVANAPQRLWMTTPCARRKKHGPTRHRPRFLVAREPGNGALMKPIAPLPACDVS</sequence>
<dbReference type="Proteomes" id="UP000185783">
    <property type="component" value="Unassembled WGS sequence"/>
</dbReference>
<proteinExistence type="predicted"/>
<accession>A0A1U7JCQ0</accession>
<keyword evidence="2" id="KW-1185">Reference proteome</keyword>
<dbReference type="STRING" id="197461.A3843_17560"/>
<evidence type="ECO:0000313" key="1">
    <source>
        <dbReference type="EMBL" id="OKL42478.1"/>
    </source>
</evidence>
<name>A0A1U7JCQ0_9HYPH</name>
<dbReference type="Pfam" id="PF19596">
    <property type="entry name" value="DUF6101"/>
    <property type="match status" value="1"/>
</dbReference>
<dbReference type="AlphaFoldDB" id="A0A1U7JCQ0"/>
<dbReference type="InterPro" id="IPR046083">
    <property type="entry name" value="DUF6101"/>
</dbReference>
<reference evidence="1 2" key="1">
    <citation type="submission" date="2016-03" db="EMBL/GenBank/DDBJ databases">
        <title>Genome sequence of Nesiotobacter sp. nov., a moderately halophilic alphaproteobacterium isolated from the Yellow Sea, China.</title>
        <authorList>
            <person name="Zhang G."/>
            <person name="Zhang R."/>
        </authorList>
    </citation>
    <scope>NUCLEOTIDE SEQUENCE [LARGE SCALE GENOMIC DNA]</scope>
    <source>
        <strain evidence="1 2">WB1-6</strain>
    </source>
</reference>
<gene>
    <name evidence="1" type="ORF">A3843_17560</name>
</gene>
<comment type="caution">
    <text evidence="1">The sequence shown here is derived from an EMBL/GenBank/DDBJ whole genome shotgun (WGS) entry which is preliminary data.</text>
</comment>
<organism evidence="1 2">
    <name type="scientific">Pseudovibrio exalbescens</name>
    <dbReference type="NCBI Taxonomy" id="197461"/>
    <lineage>
        <taxon>Bacteria</taxon>
        <taxon>Pseudomonadati</taxon>
        <taxon>Pseudomonadota</taxon>
        <taxon>Alphaproteobacteria</taxon>
        <taxon>Hyphomicrobiales</taxon>
        <taxon>Stappiaceae</taxon>
        <taxon>Pseudovibrio</taxon>
    </lineage>
</organism>
<dbReference type="EMBL" id="LVVZ01000041">
    <property type="protein sequence ID" value="OKL42478.1"/>
    <property type="molecule type" value="Genomic_DNA"/>
</dbReference>
<evidence type="ECO:0000313" key="2">
    <source>
        <dbReference type="Proteomes" id="UP000185783"/>
    </source>
</evidence>
<protein>
    <submittedName>
        <fullName evidence="1">Uncharacterized protein</fullName>
    </submittedName>
</protein>